<evidence type="ECO:0000256" key="1">
    <source>
        <dbReference type="SAM" id="MobiDB-lite"/>
    </source>
</evidence>
<organism evidence="2 3">
    <name type="scientific">Linum trigynum</name>
    <dbReference type="NCBI Taxonomy" id="586398"/>
    <lineage>
        <taxon>Eukaryota</taxon>
        <taxon>Viridiplantae</taxon>
        <taxon>Streptophyta</taxon>
        <taxon>Embryophyta</taxon>
        <taxon>Tracheophyta</taxon>
        <taxon>Spermatophyta</taxon>
        <taxon>Magnoliopsida</taxon>
        <taxon>eudicotyledons</taxon>
        <taxon>Gunneridae</taxon>
        <taxon>Pentapetalae</taxon>
        <taxon>rosids</taxon>
        <taxon>fabids</taxon>
        <taxon>Malpighiales</taxon>
        <taxon>Linaceae</taxon>
        <taxon>Linum</taxon>
    </lineage>
</organism>
<reference evidence="2 3" key="1">
    <citation type="submission" date="2024-04" db="EMBL/GenBank/DDBJ databases">
        <authorList>
            <person name="Fracassetti M."/>
        </authorList>
    </citation>
    <scope>NUCLEOTIDE SEQUENCE [LARGE SCALE GENOMIC DNA]</scope>
</reference>
<dbReference type="EMBL" id="OZ034819">
    <property type="protein sequence ID" value="CAL1394131.1"/>
    <property type="molecule type" value="Genomic_DNA"/>
</dbReference>
<dbReference type="AlphaFoldDB" id="A0AAV2F791"/>
<evidence type="ECO:0000313" key="2">
    <source>
        <dbReference type="EMBL" id="CAL1394131.1"/>
    </source>
</evidence>
<accession>A0AAV2F791</accession>
<gene>
    <name evidence="2" type="ORF">LTRI10_LOCUS34652</name>
</gene>
<feature type="region of interest" description="Disordered" evidence="1">
    <location>
        <begin position="1"/>
        <end position="24"/>
    </location>
</feature>
<protein>
    <submittedName>
        <fullName evidence="2">Uncharacterized protein</fullName>
    </submittedName>
</protein>
<name>A0AAV2F791_9ROSI</name>
<proteinExistence type="predicted"/>
<evidence type="ECO:0000313" key="3">
    <source>
        <dbReference type="Proteomes" id="UP001497516"/>
    </source>
</evidence>
<dbReference type="Proteomes" id="UP001497516">
    <property type="component" value="Chromosome 6"/>
</dbReference>
<keyword evidence="3" id="KW-1185">Reference proteome</keyword>
<sequence>MTGDLTLRASLRRGPGQETEIPGRGFLAMTGDFPCYPMVRFAHTQSPPKIPNRVFRPGIATDSFLREKKAKSEGFRVLERQSDS</sequence>